<dbReference type="Proteomes" id="UP001168877">
    <property type="component" value="Unassembled WGS sequence"/>
</dbReference>
<gene>
    <name evidence="2" type="ORF">LWI29_034568</name>
</gene>
<name>A0AA39T0K1_ACESA</name>
<keyword evidence="3" id="KW-1185">Reference proteome</keyword>
<dbReference type="Pfam" id="PF03478">
    <property type="entry name" value="Beta-prop_KIB1-4"/>
    <property type="match status" value="1"/>
</dbReference>
<protein>
    <recommendedName>
        <fullName evidence="1">F-box domain-containing protein</fullName>
    </recommendedName>
</protein>
<feature type="domain" description="F-box" evidence="1">
    <location>
        <begin position="20"/>
        <end position="60"/>
    </location>
</feature>
<accession>A0AA39T0K1</accession>
<comment type="caution">
    <text evidence="2">The sequence shown here is derived from an EMBL/GenBank/DDBJ whole genome shotgun (WGS) entry which is preliminary data.</text>
</comment>
<dbReference type="InterPro" id="IPR036047">
    <property type="entry name" value="F-box-like_dom_sf"/>
</dbReference>
<dbReference type="SMART" id="SM00256">
    <property type="entry name" value="FBOX"/>
    <property type="match status" value="1"/>
</dbReference>
<reference evidence="2" key="1">
    <citation type="journal article" date="2022" name="Plant J.">
        <title>Strategies of tolerance reflected in two North American maple genomes.</title>
        <authorList>
            <person name="McEvoy S.L."/>
            <person name="Sezen U.U."/>
            <person name="Trouern-Trend A."/>
            <person name="McMahon S.M."/>
            <person name="Schaberg P.G."/>
            <person name="Yang J."/>
            <person name="Wegrzyn J.L."/>
            <person name="Swenson N.G."/>
        </authorList>
    </citation>
    <scope>NUCLEOTIDE SEQUENCE</scope>
    <source>
        <strain evidence="2">NS2018</strain>
    </source>
</reference>
<dbReference type="InterPro" id="IPR011043">
    <property type="entry name" value="Gal_Oxase/kelch_b-propeller"/>
</dbReference>
<reference evidence="2" key="2">
    <citation type="submission" date="2023-06" db="EMBL/GenBank/DDBJ databases">
        <authorList>
            <person name="Swenson N.G."/>
            <person name="Wegrzyn J.L."/>
            <person name="Mcevoy S.L."/>
        </authorList>
    </citation>
    <scope>NUCLEOTIDE SEQUENCE</scope>
    <source>
        <strain evidence="2">NS2018</strain>
        <tissue evidence="2">Leaf</tissue>
    </source>
</reference>
<organism evidence="2 3">
    <name type="scientific">Acer saccharum</name>
    <name type="common">Sugar maple</name>
    <dbReference type="NCBI Taxonomy" id="4024"/>
    <lineage>
        <taxon>Eukaryota</taxon>
        <taxon>Viridiplantae</taxon>
        <taxon>Streptophyta</taxon>
        <taxon>Embryophyta</taxon>
        <taxon>Tracheophyta</taxon>
        <taxon>Spermatophyta</taxon>
        <taxon>Magnoliopsida</taxon>
        <taxon>eudicotyledons</taxon>
        <taxon>Gunneridae</taxon>
        <taxon>Pentapetalae</taxon>
        <taxon>rosids</taxon>
        <taxon>malvids</taxon>
        <taxon>Sapindales</taxon>
        <taxon>Sapindaceae</taxon>
        <taxon>Hippocastanoideae</taxon>
        <taxon>Acereae</taxon>
        <taxon>Acer</taxon>
    </lineage>
</organism>
<dbReference type="SUPFAM" id="SSF50965">
    <property type="entry name" value="Galactose oxidase, central domain"/>
    <property type="match status" value="1"/>
</dbReference>
<sequence length="368" mass="42706">MINPGQKKKKMMKKSDWADLPMEILRMIMEKLFWSERLPSCLVCKTWHECFLEIQNDEQFLPWVMTMEQGGICKLGDPSKQASNIVEGAGTHDVLGYADACASRYGWVLFLNNLNDHDQYILYSPFTNEVIKLPILIKDYTSVATFSHSPGSPNCMAIVFSAKNRKISIKTCQPGDKSWKIFEFKGDKVNIIGQVVCVGDFVYCFYSDDDWKLGAFNIKQQELKVSSGILPMNTDHFNSLFVAFNGDILLHSFSSNKPWSDQYWRFDLSEDKWVVVEDEIMKKHVIFDGCTSFTVPAVRDARQSAGMVHSFKDYLSDFSCLPFHADLTLRGPEVRHHRWLNGDYKWLKKDYKQLDKIWIQPPFQRIWR</sequence>
<dbReference type="SUPFAM" id="SSF81383">
    <property type="entry name" value="F-box domain"/>
    <property type="match status" value="1"/>
</dbReference>
<evidence type="ECO:0000313" key="2">
    <source>
        <dbReference type="EMBL" id="KAK0602541.1"/>
    </source>
</evidence>
<dbReference type="PANTHER" id="PTHR33127">
    <property type="entry name" value="TRANSMEMBRANE PROTEIN"/>
    <property type="match status" value="1"/>
</dbReference>
<dbReference type="InterPro" id="IPR001810">
    <property type="entry name" value="F-box_dom"/>
</dbReference>
<proteinExistence type="predicted"/>
<dbReference type="EMBL" id="JAUESC010000003">
    <property type="protein sequence ID" value="KAK0602541.1"/>
    <property type="molecule type" value="Genomic_DNA"/>
</dbReference>
<dbReference type="InterPro" id="IPR005174">
    <property type="entry name" value="KIB1-4_b-propeller"/>
</dbReference>
<dbReference type="Gene3D" id="1.20.1280.50">
    <property type="match status" value="1"/>
</dbReference>
<evidence type="ECO:0000259" key="1">
    <source>
        <dbReference type="SMART" id="SM00256"/>
    </source>
</evidence>
<dbReference type="PANTHER" id="PTHR33127:SF5">
    <property type="entry name" value="TRANSMEMBRANE PROTEIN"/>
    <property type="match status" value="1"/>
</dbReference>
<evidence type="ECO:0000313" key="3">
    <source>
        <dbReference type="Proteomes" id="UP001168877"/>
    </source>
</evidence>
<dbReference type="AlphaFoldDB" id="A0AA39T0K1"/>